<dbReference type="AlphaFoldDB" id="A0A0J8DG03"/>
<dbReference type="Gene3D" id="1.25.40.10">
    <property type="entry name" value="Tetratricopeptide repeat domain"/>
    <property type="match status" value="1"/>
</dbReference>
<dbReference type="SMART" id="SM00671">
    <property type="entry name" value="SEL1"/>
    <property type="match status" value="4"/>
</dbReference>
<organism evidence="2 3">
    <name type="scientific">Clostridium cylindrosporum DSM 605</name>
    <dbReference type="NCBI Taxonomy" id="1121307"/>
    <lineage>
        <taxon>Bacteria</taxon>
        <taxon>Bacillati</taxon>
        <taxon>Bacillota</taxon>
        <taxon>Clostridia</taxon>
        <taxon>Eubacteriales</taxon>
        <taxon>Clostridiaceae</taxon>
        <taxon>Clostridium</taxon>
    </lineage>
</organism>
<keyword evidence="3" id="KW-1185">Reference proteome</keyword>
<evidence type="ECO:0000313" key="3">
    <source>
        <dbReference type="Proteomes" id="UP000036756"/>
    </source>
</evidence>
<sequence>MNTFYKIIDTSLKNRIGKIHNPFDVNRDFFDIKSENVYLKRDNETYEGFRERVEGYQEIEIGIVYFDIERYDNYTDMIYLDFSIYQNFKFSIPRIALVYIDKNNIEGKLQNGKYPLVARLKVFDGKIYGDINNIYIKEEKGLVKVNTLVLMKAEYETFEEFEKRVNYTPYINIGAVKLREDKYIEDVEILPIKIGFYKWFKIKSDIVKSFIRLRKEDIKKLSIEQSTIPLYGKVALFEGQVQIADTFIYIESIDRVEAINIEGITFSLEDFARARDGVEEAILNLANLYDMQEKYQLALKWYNKAVSLGNLDALTMIQNYYNRGMYRDKNLSPYFDNYKNLISNGQDIPVVLLGNMFRLGIGVKSDYKKAIKLYSSVVEEDKAATRYLASMYKNGLGVEKDIKKAIELYEKAAKLSDVESQLSLGMIYEIGIGCEKNFEKALKWYKLAEAAGSEDAKKYIEDIDFALKSKNVEEDNYEIKSILESLNIENIDESLF</sequence>
<dbReference type="Proteomes" id="UP000036756">
    <property type="component" value="Unassembled WGS sequence"/>
</dbReference>
<feature type="repeat" description="TPR" evidence="1">
    <location>
        <begin position="279"/>
        <end position="312"/>
    </location>
</feature>
<dbReference type="PANTHER" id="PTHR11102:SF160">
    <property type="entry name" value="ERAD-ASSOCIATED E3 UBIQUITIN-PROTEIN LIGASE COMPONENT HRD3"/>
    <property type="match status" value="1"/>
</dbReference>
<dbReference type="InterPro" id="IPR019734">
    <property type="entry name" value="TPR_rpt"/>
</dbReference>
<proteinExistence type="predicted"/>
<dbReference type="PATRIC" id="fig|1121307.3.peg.2176"/>
<evidence type="ECO:0000256" key="1">
    <source>
        <dbReference type="PROSITE-ProRule" id="PRU00339"/>
    </source>
</evidence>
<gene>
    <name evidence="2" type="ORF">CLCY_6c00450</name>
</gene>
<comment type="caution">
    <text evidence="2">The sequence shown here is derived from an EMBL/GenBank/DDBJ whole genome shotgun (WGS) entry which is preliminary data.</text>
</comment>
<dbReference type="Pfam" id="PF08238">
    <property type="entry name" value="Sel1"/>
    <property type="match status" value="4"/>
</dbReference>
<reference evidence="2 3" key="1">
    <citation type="submission" date="2015-06" db="EMBL/GenBank/DDBJ databases">
        <title>Draft genome sequence of the purine-degrading Clostridium cylindrosporum HC-1 (DSM 605).</title>
        <authorList>
            <person name="Poehlein A."/>
            <person name="Schiel-Bengelsdorf B."/>
            <person name="Bengelsdorf F."/>
            <person name="Daniel R."/>
            <person name="Duerre P."/>
        </authorList>
    </citation>
    <scope>NUCLEOTIDE SEQUENCE [LARGE SCALE GENOMIC DNA]</scope>
    <source>
        <strain evidence="2 3">DSM 605</strain>
    </source>
</reference>
<dbReference type="OrthoDB" id="7056571at2"/>
<dbReference type="InterPro" id="IPR011990">
    <property type="entry name" value="TPR-like_helical_dom_sf"/>
</dbReference>
<dbReference type="RefSeq" id="WP_048569249.1">
    <property type="nucleotide sequence ID" value="NZ_LFVU01000002.1"/>
</dbReference>
<evidence type="ECO:0000313" key="2">
    <source>
        <dbReference type="EMBL" id="KMT23164.1"/>
    </source>
</evidence>
<dbReference type="PROSITE" id="PS50005">
    <property type="entry name" value="TPR"/>
    <property type="match status" value="1"/>
</dbReference>
<protein>
    <submittedName>
        <fullName evidence="2">Uncharacterized protein</fullName>
    </submittedName>
</protein>
<dbReference type="InterPro" id="IPR006597">
    <property type="entry name" value="Sel1-like"/>
</dbReference>
<name>A0A0J8DG03_CLOCY</name>
<dbReference type="SUPFAM" id="SSF81901">
    <property type="entry name" value="HCP-like"/>
    <property type="match status" value="1"/>
</dbReference>
<dbReference type="PANTHER" id="PTHR11102">
    <property type="entry name" value="SEL-1-LIKE PROTEIN"/>
    <property type="match status" value="1"/>
</dbReference>
<dbReference type="InterPro" id="IPR050767">
    <property type="entry name" value="Sel1_AlgK"/>
</dbReference>
<dbReference type="EMBL" id="LFVU01000002">
    <property type="protein sequence ID" value="KMT23164.1"/>
    <property type="molecule type" value="Genomic_DNA"/>
</dbReference>
<keyword evidence="1" id="KW-0802">TPR repeat</keyword>
<dbReference type="STRING" id="1121307.CLCY_6c00450"/>
<accession>A0A0J8DG03</accession>